<dbReference type="InterPro" id="IPR011250">
    <property type="entry name" value="OMP/PagP_B-barrel"/>
</dbReference>
<name>A0A2A4HHV7_9GAMM</name>
<gene>
    <name evidence="2" type="ORF">CPA45_17755</name>
</gene>
<reference evidence="3" key="1">
    <citation type="submission" date="2017-09" db="EMBL/GenBank/DDBJ databases">
        <authorList>
            <person name="Cho G.-S."/>
            <person name="Oguntoyinbo F.A."/>
            <person name="Cnockaert M."/>
            <person name="Kabisch J."/>
            <person name="Neve H."/>
            <person name="Bockelmann W."/>
            <person name="Wenning M."/>
            <person name="Franz C.M."/>
            <person name="Vandamme P."/>
        </authorList>
    </citation>
    <scope>NUCLEOTIDE SEQUENCE [LARGE SCALE GENOMIC DNA]</scope>
    <source>
        <strain evidence="3">MBT G8648</strain>
    </source>
</reference>
<dbReference type="SUPFAM" id="SSF56925">
    <property type="entry name" value="OMPA-like"/>
    <property type="match status" value="1"/>
</dbReference>
<dbReference type="InterPro" id="IPR005618">
    <property type="entry name" value="OMPW"/>
</dbReference>
<comment type="caution">
    <text evidence="2">The sequence shown here is derived from an EMBL/GenBank/DDBJ whole genome shotgun (WGS) entry which is preliminary data.</text>
</comment>
<dbReference type="GO" id="GO:0055085">
    <property type="term" value="P:transmembrane transport"/>
    <property type="evidence" value="ECO:0007669"/>
    <property type="project" value="TreeGrafter"/>
</dbReference>
<feature type="signal peptide" evidence="1">
    <location>
        <begin position="1"/>
        <end position="28"/>
    </location>
</feature>
<organism evidence="2 3">
    <name type="scientific">Vreelandella nigrificans</name>
    <dbReference type="NCBI Taxonomy" id="2042704"/>
    <lineage>
        <taxon>Bacteria</taxon>
        <taxon>Pseudomonadati</taxon>
        <taxon>Pseudomonadota</taxon>
        <taxon>Gammaproteobacteria</taxon>
        <taxon>Oceanospirillales</taxon>
        <taxon>Halomonadaceae</taxon>
        <taxon>Vreelandella</taxon>
    </lineage>
</organism>
<dbReference type="Gene3D" id="2.40.160.20">
    <property type="match status" value="1"/>
</dbReference>
<evidence type="ECO:0000256" key="1">
    <source>
        <dbReference type="SAM" id="SignalP"/>
    </source>
</evidence>
<accession>A0A2A4HHV7</accession>
<keyword evidence="1" id="KW-0732">Signal</keyword>
<evidence type="ECO:0000313" key="3">
    <source>
        <dbReference type="Proteomes" id="UP000218677"/>
    </source>
</evidence>
<sequence length="205" mass="21273">MTLMTKIKLISAAVISAAAIMVSQAALAYEAGDTFVRIGVAQTNTGSGNGHVGDSSLNVQSARGVTFGAGYLFTDNVGIELNSSEKFEHDMNTHPGGGIGSVDRMPINLLVNYYPMGGMDSRVQPYVGAGLNYTRFSGEPEGLSVDKSYGIIGQAGVDLAVTQNIMLNGYVSYADVSADIDSGGATIGKVDIDPVTIGGGVTYRF</sequence>
<dbReference type="PANTHER" id="PTHR36920:SF1">
    <property type="entry name" value="OUTER MEMBRANE PROTEIN W"/>
    <property type="match status" value="1"/>
</dbReference>
<keyword evidence="3" id="KW-1185">Reference proteome</keyword>
<feature type="chain" id="PRO_5012404394" description="OmpW family protein" evidence="1">
    <location>
        <begin position="29"/>
        <end position="205"/>
    </location>
</feature>
<dbReference type="Proteomes" id="UP000218677">
    <property type="component" value="Unassembled WGS sequence"/>
</dbReference>
<evidence type="ECO:0000313" key="2">
    <source>
        <dbReference type="EMBL" id="PCF94376.1"/>
    </source>
</evidence>
<protein>
    <recommendedName>
        <fullName evidence="4">OmpW family protein</fullName>
    </recommendedName>
</protein>
<dbReference type="EMBL" id="NWUX01000020">
    <property type="protein sequence ID" value="PCF94376.1"/>
    <property type="molecule type" value="Genomic_DNA"/>
</dbReference>
<evidence type="ECO:0008006" key="4">
    <source>
        <dbReference type="Google" id="ProtNLM"/>
    </source>
</evidence>
<dbReference type="PANTHER" id="PTHR36920">
    <property type="match status" value="1"/>
</dbReference>
<dbReference type="AlphaFoldDB" id="A0A2A4HHV7"/>
<dbReference type="OrthoDB" id="9807574at2"/>
<proteinExistence type="predicted"/>
<dbReference type="Pfam" id="PF03922">
    <property type="entry name" value="OmpW"/>
    <property type="match status" value="1"/>
</dbReference>
<dbReference type="GO" id="GO:0019867">
    <property type="term" value="C:outer membrane"/>
    <property type="evidence" value="ECO:0007669"/>
    <property type="project" value="InterPro"/>
</dbReference>